<name>A0AA94JJV8_9PSED</name>
<gene>
    <name evidence="1" type="ORF">A9HBioS_1253</name>
</gene>
<evidence type="ECO:0000313" key="2">
    <source>
        <dbReference type="Proteomes" id="UP000288002"/>
    </source>
</evidence>
<dbReference type="Proteomes" id="UP000288002">
    <property type="component" value="Unassembled WGS sequence"/>
</dbReference>
<reference evidence="1 2" key="1">
    <citation type="submission" date="2016-10" db="EMBL/GenBank/DDBJ databases">
        <title>Search of new enzymes for the oxidation of sulfur compounds.</title>
        <authorList>
            <person name="Novo A."/>
            <person name="Moreira I.S."/>
            <person name="Castro P.M."/>
        </authorList>
    </citation>
    <scope>NUCLEOTIDE SEQUENCE [LARGE SCALE GENOMIC DNA]</scope>
    <source>
        <strain evidence="1 2">A9</strain>
    </source>
</reference>
<evidence type="ECO:0000313" key="1">
    <source>
        <dbReference type="EMBL" id="RVD78750.1"/>
    </source>
</evidence>
<sequence length="165" mass="18167">MSFFKSDNTNSANSEDPLITISAETIATISGREKFESQIIAYESDPSGSDNIAMVTRANASDYSKGCKKGLVLVFNKNIKPGTYSVADTAFPFLNAYYFETGTRPGDIRSYNYHAKSGVIIVEDARVSSDELSYKISFDFKGVDKRNRGLTIKGTSSYLVLSDFE</sequence>
<comment type="caution">
    <text evidence="1">The sequence shown here is derived from an EMBL/GenBank/DDBJ whole genome shotgun (WGS) entry which is preliminary data.</text>
</comment>
<dbReference type="AlphaFoldDB" id="A0AA94JJV8"/>
<proteinExistence type="predicted"/>
<dbReference type="RefSeq" id="WP_127648236.1">
    <property type="nucleotide sequence ID" value="NZ_MKWS01000003.1"/>
</dbReference>
<protein>
    <submittedName>
        <fullName evidence="1">Uncharacterized protein</fullName>
    </submittedName>
</protein>
<dbReference type="EMBL" id="MKWS01000003">
    <property type="protein sequence ID" value="RVD78750.1"/>
    <property type="molecule type" value="Genomic_DNA"/>
</dbReference>
<accession>A0AA94JJV8</accession>
<organism evidence="1 2">
    <name type="scientific">Pseudomonas koreensis</name>
    <dbReference type="NCBI Taxonomy" id="198620"/>
    <lineage>
        <taxon>Bacteria</taxon>
        <taxon>Pseudomonadati</taxon>
        <taxon>Pseudomonadota</taxon>
        <taxon>Gammaproteobacteria</taxon>
        <taxon>Pseudomonadales</taxon>
        <taxon>Pseudomonadaceae</taxon>
        <taxon>Pseudomonas</taxon>
    </lineage>
</organism>